<gene>
    <name evidence="3" type="ORF">EV420DRAFT_1648918</name>
</gene>
<dbReference type="Gene3D" id="3.40.50.12780">
    <property type="entry name" value="N-terminal domain of ligase-like"/>
    <property type="match status" value="1"/>
</dbReference>
<dbReference type="InterPro" id="IPR025110">
    <property type="entry name" value="AMP-bd_C"/>
</dbReference>
<feature type="domain" description="AMP-dependent synthetase/ligase" evidence="1">
    <location>
        <begin position="39"/>
        <end position="423"/>
    </location>
</feature>
<dbReference type="InterPro" id="IPR000873">
    <property type="entry name" value="AMP-dep_synth/lig_dom"/>
</dbReference>
<name>A0AA39JL41_ARMTA</name>
<feature type="domain" description="AMP-binding enzyme C-terminal" evidence="2">
    <location>
        <begin position="472"/>
        <end position="559"/>
    </location>
</feature>
<dbReference type="Proteomes" id="UP001175211">
    <property type="component" value="Unassembled WGS sequence"/>
</dbReference>
<protein>
    <submittedName>
        <fullName evidence="3">Phenylacetyl-CoA ligase</fullName>
    </submittedName>
</protein>
<dbReference type="EMBL" id="JAUEPS010000055">
    <property type="protein sequence ID" value="KAK0444222.1"/>
    <property type="molecule type" value="Genomic_DNA"/>
</dbReference>
<dbReference type="Pfam" id="PF13193">
    <property type="entry name" value="AMP-binding_C"/>
    <property type="match status" value="1"/>
</dbReference>
<evidence type="ECO:0000259" key="1">
    <source>
        <dbReference type="Pfam" id="PF00501"/>
    </source>
</evidence>
<accession>A0AA39JL41</accession>
<sequence length="585" mass="64255">MVLLQSTTPLTAIPTNLTVPQFLLDEYHHVTRPTRLARTPCLIDDDTGQVVFIDELRARSRDIASVMYHRFKIQHDDIVSIMSYNHIDFGPCVWATHRVGGVVSTLSPTLVLGELVHHLNIAKPSLLIVHADCLLMAVSAASSINLALDRLIIIEAPVWKEPVPYHSLHELIEQGSHLPPPVERILCEGEGKRAIAFLAPSSGTTGIQKAVSITHFNVVSMIIQEATFNKLNEAYAPWNEQRFRPGDVCGGFLPLYHIYGLVFNLHYMLYAAMSLVLSRKFHFESFLATSVRFSRTPTADIAFLTRLVPPQAVLLCKHPAVKNYNLSCVRYCIIAAAPLSASLTEELLTVMPNVQLGQAYGMTETCGAVSMFPVTQKVGTLGSGGQLLPGTTAKVVKEDGTIARDGEVGELFIKGGQVALGYYGNPTVTAETFVDGWLRTGDQVMFKGGDLFVMDRVKELIKVKGFQVPPAELEGHLLTHTCIADAAVIGVADDFAGELPLGFIVLKPAVDRAVKEDPAFAEEVRFNIFEHVAKSKSTYKWLTGGIVFIDAIPRNASGKILRRLLRQQTKKHSRSSVSPQCHAKM</sequence>
<evidence type="ECO:0000259" key="2">
    <source>
        <dbReference type="Pfam" id="PF13193"/>
    </source>
</evidence>
<dbReference type="PANTHER" id="PTHR24096:SF422">
    <property type="entry name" value="BCDNA.GH02901"/>
    <property type="match status" value="1"/>
</dbReference>
<dbReference type="InterPro" id="IPR045851">
    <property type="entry name" value="AMP-bd_C_sf"/>
</dbReference>
<dbReference type="AlphaFoldDB" id="A0AA39JL41"/>
<keyword evidence="4" id="KW-1185">Reference proteome</keyword>
<dbReference type="Gene3D" id="3.30.300.30">
    <property type="match status" value="1"/>
</dbReference>
<comment type="caution">
    <text evidence="3">The sequence shown here is derived from an EMBL/GenBank/DDBJ whole genome shotgun (WGS) entry which is preliminary data.</text>
</comment>
<dbReference type="PANTHER" id="PTHR24096">
    <property type="entry name" value="LONG-CHAIN-FATTY-ACID--COA LIGASE"/>
    <property type="match status" value="1"/>
</dbReference>
<keyword evidence="3" id="KW-0436">Ligase</keyword>
<dbReference type="SUPFAM" id="SSF56801">
    <property type="entry name" value="Acetyl-CoA synthetase-like"/>
    <property type="match status" value="1"/>
</dbReference>
<dbReference type="GeneID" id="85361775"/>
<dbReference type="GO" id="GO:0016405">
    <property type="term" value="F:CoA-ligase activity"/>
    <property type="evidence" value="ECO:0007669"/>
    <property type="project" value="TreeGrafter"/>
</dbReference>
<proteinExistence type="predicted"/>
<dbReference type="Pfam" id="PF00501">
    <property type="entry name" value="AMP-binding"/>
    <property type="match status" value="1"/>
</dbReference>
<organism evidence="3 4">
    <name type="scientific">Armillaria tabescens</name>
    <name type="common">Ringless honey mushroom</name>
    <name type="synonym">Agaricus tabescens</name>
    <dbReference type="NCBI Taxonomy" id="1929756"/>
    <lineage>
        <taxon>Eukaryota</taxon>
        <taxon>Fungi</taxon>
        <taxon>Dikarya</taxon>
        <taxon>Basidiomycota</taxon>
        <taxon>Agaricomycotina</taxon>
        <taxon>Agaricomycetes</taxon>
        <taxon>Agaricomycetidae</taxon>
        <taxon>Agaricales</taxon>
        <taxon>Marasmiineae</taxon>
        <taxon>Physalacriaceae</taxon>
        <taxon>Desarmillaria</taxon>
    </lineage>
</organism>
<evidence type="ECO:0000313" key="4">
    <source>
        <dbReference type="Proteomes" id="UP001175211"/>
    </source>
</evidence>
<reference evidence="3" key="1">
    <citation type="submission" date="2023-06" db="EMBL/GenBank/DDBJ databases">
        <authorList>
            <consortium name="Lawrence Berkeley National Laboratory"/>
            <person name="Ahrendt S."/>
            <person name="Sahu N."/>
            <person name="Indic B."/>
            <person name="Wong-Bajracharya J."/>
            <person name="Merenyi Z."/>
            <person name="Ke H.-M."/>
            <person name="Monk M."/>
            <person name="Kocsube S."/>
            <person name="Drula E."/>
            <person name="Lipzen A."/>
            <person name="Balint B."/>
            <person name="Henrissat B."/>
            <person name="Andreopoulos B."/>
            <person name="Martin F.M."/>
            <person name="Harder C.B."/>
            <person name="Rigling D."/>
            <person name="Ford K.L."/>
            <person name="Foster G.D."/>
            <person name="Pangilinan J."/>
            <person name="Papanicolaou A."/>
            <person name="Barry K."/>
            <person name="LaButti K."/>
            <person name="Viragh M."/>
            <person name="Koriabine M."/>
            <person name="Yan M."/>
            <person name="Riley R."/>
            <person name="Champramary S."/>
            <person name="Plett K.L."/>
            <person name="Tsai I.J."/>
            <person name="Slot J."/>
            <person name="Sipos G."/>
            <person name="Plett J."/>
            <person name="Nagy L.G."/>
            <person name="Grigoriev I.V."/>
        </authorList>
    </citation>
    <scope>NUCLEOTIDE SEQUENCE</scope>
    <source>
        <strain evidence="3">CCBAS 213</strain>
    </source>
</reference>
<evidence type="ECO:0000313" key="3">
    <source>
        <dbReference type="EMBL" id="KAK0444222.1"/>
    </source>
</evidence>
<dbReference type="RefSeq" id="XP_060325007.1">
    <property type="nucleotide sequence ID" value="XM_060478227.1"/>
</dbReference>
<dbReference type="InterPro" id="IPR042099">
    <property type="entry name" value="ANL_N_sf"/>
</dbReference>